<dbReference type="EMBL" id="CM042010">
    <property type="protein sequence ID" value="KAI3780567.1"/>
    <property type="molecule type" value="Genomic_DNA"/>
</dbReference>
<organism evidence="1 2">
    <name type="scientific">Cichorium intybus</name>
    <name type="common">Chicory</name>
    <dbReference type="NCBI Taxonomy" id="13427"/>
    <lineage>
        <taxon>Eukaryota</taxon>
        <taxon>Viridiplantae</taxon>
        <taxon>Streptophyta</taxon>
        <taxon>Embryophyta</taxon>
        <taxon>Tracheophyta</taxon>
        <taxon>Spermatophyta</taxon>
        <taxon>Magnoliopsida</taxon>
        <taxon>eudicotyledons</taxon>
        <taxon>Gunneridae</taxon>
        <taxon>Pentapetalae</taxon>
        <taxon>asterids</taxon>
        <taxon>campanulids</taxon>
        <taxon>Asterales</taxon>
        <taxon>Asteraceae</taxon>
        <taxon>Cichorioideae</taxon>
        <taxon>Cichorieae</taxon>
        <taxon>Cichoriinae</taxon>
        <taxon>Cichorium</taxon>
    </lineage>
</organism>
<dbReference type="Proteomes" id="UP001055811">
    <property type="component" value="Linkage Group LG02"/>
</dbReference>
<gene>
    <name evidence="1" type="ORF">L2E82_10551</name>
</gene>
<accession>A0ACB9GCV8</accession>
<protein>
    <submittedName>
        <fullName evidence="1">Uncharacterized protein</fullName>
    </submittedName>
</protein>
<name>A0ACB9GCV8_CICIN</name>
<evidence type="ECO:0000313" key="1">
    <source>
        <dbReference type="EMBL" id="KAI3780567.1"/>
    </source>
</evidence>
<comment type="caution">
    <text evidence="1">The sequence shown here is derived from an EMBL/GenBank/DDBJ whole genome shotgun (WGS) entry which is preliminary data.</text>
</comment>
<evidence type="ECO:0000313" key="2">
    <source>
        <dbReference type="Proteomes" id="UP001055811"/>
    </source>
</evidence>
<reference evidence="2" key="1">
    <citation type="journal article" date="2022" name="Mol. Ecol. Resour.">
        <title>The genomes of chicory, endive, great burdock and yacon provide insights into Asteraceae palaeo-polyploidization history and plant inulin production.</title>
        <authorList>
            <person name="Fan W."/>
            <person name="Wang S."/>
            <person name="Wang H."/>
            <person name="Wang A."/>
            <person name="Jiang F."/>
            <person name="Liu H."/>
            <person name="Zhao H."/>
            <person name="Xu D."/>
            <person name="Zhang Y."/>
        </authorList>
    </citation>
    <scope>NUCLEOTIDE SEQUENCE [LARGE SCALE GENOMIC DNA]</scope>
    <source>
        <strain evidence="2">cv. Punajuju</strain>
    </source>
</reference>
<proteinExistence type="predicted"/>
<reference evidence="1 2" key="2">
    <citation type="journal article" date="2022" name="Mol. Ecol. Resour.">
        <title>The genomes of chicory, endive, great burdock and yacon provide insights into Asteraceae paleo-polyploidization history and plant inulin production.</title>
        <authorList>
            <person name="Fan W."/>
            <person name="Wang S."/>
            <person name="Wang H."/>
            <person name="Wang A."/>
            <person name="Jiang F."/>
            <person name="Liu H."/>
            <person name="Zhao H."/>
            <person name="Xu D."/>
            <person name="Zhang Y."/>
        </authorList>
    </citation>
    <scope>NUCLEOTIDE SEQUENCE [LARGE SCALE GENOMIC DNA]</scope>
    <source>
        <strain evidence="2">cv. Punajuju</strain>
        <tissue evidence="1">Leaves</tissue>
    </source>
</reference>
<keyword evidence="2" id="KW-1185">Reference proteome</keyword>
<sequence length="105" mass="12043">MSYRKLPNHTPLLIRYKSQSKPPSFQSNSPAKQSTNLIKAYLDNGLLKQAHQLFDEMPELDVVTWTAMISGYTACNHHNFAWTVFKNMMMECSDHPNAFTFSSTL</sequence>